<dbReference type="InterPro" id="IPR015421">
    <property type="entry name" value="PyrdxlP-dep_Trfase_major"/>
</dbReference>
<protein>
    <recommendedName>
        <fullName evidence="4">Aromatic amino acid beta-eliminating lyase/threonine aldolase domain-containing protein</fullName>
    </recommendedName>
</protein>
<evidence type="ECO:0000313" key="5">
    <source>
        <dbReference type="EMBL" id="KIM95283.1"/>
    </source>
</evidence>
<dbReference type="Pfam" id="PF01212">
    <property type="entry name" value="Beta_elim_lyase"/>
    <property type="match status" value="1"/>
</dbReference>
<dbReference type="PANTHER" id="PTHR48097">
    <property type="entry name" value="L-THREONINE ALDOLASE-RELATED"/>
    <property type="match status" value="1"/>
</dbReference>
<dbReference type="InterPro" id="IPR001597">
    <property type="entry name" value="ArAA_b-elim_lyase/Thr_aldolase"/>
</dbReference>
<comment type="cofactor">
    <cofactor evidence="1">
        <name>pyridoxal 5'-phosphate</name>
        <dbReference type="ChEBI" id="CHEBI:597326"/>
    </cofactor>
</comment>
<comment type="similarity">
    <text evidence="2">Belongs to the threonine aldolase family.</text>
</comment>
<keyword evidence="3" id="KW-0663">Pyridoxal phosphate</keyword>
<reference evidence="6" key="2">
    <citation type="submission" date="2015-01" db="EMBL/GenBank/DDBJ databases">
        <title>Evolutionary Origins and Diversification of the Mycorrhizal Mutualists.</title>
        <authorList>
            <consortium name="DOE Joint Genome Institute"/>
            <consortium name="Mycorrhizal Genomics Consortium"/>
            <person name="Kohler A."/>
            <person name="Kuo A."/>
            <person name="Nagy L.G."/>
            <person name="Floudas D."/>
            <person name="Copeland A."/>
            <person name="Barry K.W."/>
            <person name="Cichocki N."/>
            <person name="Veneault-Fourrey C."/>
            <person name="LaButti K."/>
            <person name="Lindquist E.A."/>
            <person name="Lipzen A."/>
            <person name="Lundell T."/>
            <person name="Morin E."/>
            <person name="Murat C."/>
            <person name="Riley R."/>
            <person name="Ohm R."/>
            <person name="Sun H."/>
            <person name="Tunlid A."/>
            <person name="Henrissat B."/>
            <person name="Grigoriev I.V."/>
            <person name="Hibbett D.S."/>
            <person name="Martin F."/>
        </authorList>
    </citation>
    <scope>NUCLEOTIDE SEQUENCE [LARGE SCALE GENOMIC DNA]</scope>
    <source>
        <strain evidence="6">Zn</strain>
    </source>
</reference>
<organism evidence="5 6">
    <name type="scientific">Oidiodendron maius (strain Zn)</name>
    <dbReference type="NCBI Taxonomy" id="913774"/>
    <lineage>
        <taxon>Eukaryota</taxon>
        <taxon>Fungi</taxon>
        <taxon>Dikarya</taxon>
        <taxon>Ascomycota</taxon>
        <taxon>Pezizomycotina</taxon>
        <taxon>Leotiomycetes</taxon>
        <taxon>Leotiomycetes incertae sedis</taxon>
        <taxon>Myxotrichaceae</taxon>
        <taxon>Oidiodendron</taxon>
    </lineage>
</organism>
<keyword evidence="6" id="KW-1185">Reference proteome</keyword>
<sequence length="236" mass="27166">MDGARLWEVEPFYLGKSFADIAALFDSTYVSFYKGLGGTVGAMLTSSDEDFMREARTWQRRLGGNMVTSYPAVIDCERGYNVNIGTFHLKWQKMCSVASAIMEATKEYRTKDGKPIVYFDPEVPTCRQIHTHIQGVTARHLAAARDEVEEKYRISVFRTTRPWQTLDEMYVDRTLVKRGENLLEEGQFTQEEKSKEDPEHDHHFFEWNIGNENLNIGDDVFAKGWKALCQLITASR</sequence>
<dbReference type="Proteomes" id="UP000054321">
    <property type="component" value="Unassembled WGS sequence"/>
</dbReference>
<evidence type="ECO:0000256" key="3">
    <source>
        <dbReference type="ARBA" id="ARBA00022898"/>
    </source>
</evidence>
<dbReference type="InParanoid" id="A0A0C3C8Q9"/>
<evidence type="ECO:0000313" key="6">
    <source>
        <dbReference type="Proteomes" id="UP000054321"/>
    </source>
</evidence>
<dbReference type="InterPro" id="IPR015424">
    <property type="entry name" value="PyrdxlP-dep_Trfase"/>
</dbReference>
<evidence type="ECO:0000256" key="1">
    <source>
        <dbReference type="ARBA" id="ARBA00001933"/>
    </source>
</evidence>
<dbReference type="PANTHER" id="PTHR48097:SF9">
    <property type="entry name" value="L-THREONINE ALDOLASE"/>
    <property type="match status" value="1"/>
</dbReference>
<dbReference type="Gene3D" id="3.40.640.10">
    <property type="entry name" value="Type I PLP-dependent aspartate aminotransferase-like (Major domain)"/>
    <property type="match status" value="1"/>
</dbReference>
<dbReference type="GO" id="GO:0006545">
    <property type="term" value="P:glycine biosynthetic process"/>
    <property type="evidence" value="ECO:0007669"/>
    <property type="project" value="TreeGrafter"/>
</dbReference>
<feature type="domain" description="Aromatic amino acid beta-eliminating lyase/threonine aldolase" evidence="4">
    <location>
        <begin position="1"/>
        <end position="68"/>
    </location>
</feature>
<gene>
    <name evidence="5" type="ORF">OIDMADRAFT_21121</name>
</gene>
<dbReference type="EMBL" id="KN832887">
    <property type="protein sequence ID" value="KIM95283.1"/>
    <property type="molecule type" value="Genomic_DNA"/>
</dbReference>
<dbReference type="HOGENOM" id="CLU_1175733_0_0_1"/>
<evidence type="ECO:0000256" key="2">
    <source>
        <dbReference type="ARBA" id="ARBA00006966"/>
    </source>
</evidence>
<dbReference type="GO" id="GO:0006567">
    <property type="term" value="P:L-threonine catabolic process"/>
    <property type="evidence" value="ECO:0007669"/>
    <property type="project" value="TreeGrafter"/>
</dbReference>
<dbReference type="STRING" id="913774.A0A0C3C8Q9"/>
<accession>A0A0C3C8Q9</accession>
<dbReference type="SUPFAM" id="SSF53383">
    <property type="entry name" value="PLP-dependent transferases"/>
    <property type="match status" value="1"/>
</dbReference>
<name>A0A0C3C8Q9_OIDMZ</name>
<proteinExistence type="inferred from homology"/>
<dbReference type="AlphaFoldDB" id="A0A0C3C8Q9"/>
<dbReference type="GO" id="GO:0005829">
    <property type="term" value="C:cytosol"/>
    <property type="evidence" value="ECO:0007669"/>
    <property type="project" value="TreeGrafter"/>
</dbReference>
<reference evidence="5 6" key="1">
    <citation type="submission" date="2014-04" db="EMBL/GenBank/DDBJ databases">
        <authorList>
            <consortium name="DOE Joint Genome Institute"/>
            <person name="Kuo A."/>
            <person name="Martino E."/>
            <person name="Perotto S."/>
            <person name="Kohler A."/>
            <person name="Nagy L.G."/>
            <person name="Floudas D."/>
            <person name="Copeland A."/>
            <person name="Barry K.W."/>
            <person name="Cichocki N."/>
            <person name="Veneault-Fourrey C."/>
            <person name="LaButti K."/>
            <person name="Lindquist E.A."/>
            <person name="Lipzen A."/>
            <person name="Lundell T."/>
            <person name="Morin E."/>
            <person name="Murat C."/>
            <person name="Sun H."/>
            <person name="Tunlid A."/>
            <person name="Henrissat B."/>
            <person name="Grigoriev I.V."/>
            <person name="Hibbett D.S."/>
            <person name="Martin F."/>
            <person name="Nordberg H.P."/>
            <person name="Cantor M.N."/>
            <person name="Hua S.X."/>
        </authorList>
    </citation>
    <scope>NUCLEOTIDE SEQUENCE [LARGE SCALE GENOMIC DNA]</scope>
    <source>
        <strain evidence="5 6">Zn</strain>
    </source>
</reference>
<dbReference type="GO" id="GO:0008732">
    <property type="term" value="F:L-allo-threonine aldolase activity"/>
    <property type="evidence" value="ECO:0007669"/>
    <property type="project" value="TreeGrafter"/>
</dbReference>
<dbReference type="OrthoDB" id="10261951at2759"/>
<evidence type="ECO:0000259" key="4">
    <source>
        <dbReference type="Pfam" id="PF01212"/>
    </source>
</evidence>